<feature type="region of interest" description="Disordered" evidence="1">
    <location>
        <begin position="157"/>
        <end position="188"/>
    </location>
</feature>
<dbReference type="RefSeq" id="XP_032831376.1">
    <property type="nucleotide sequence ID" value="XM_032975485.1"/>
</dbReference>
<evidence type="ECO:0000256" key="2">
    <source>
        <dbReference type="SAM" id="Phobius"/>
    </source>
</evidence>
<keyword evidence="4" id="KW-1185">Reference proteome</keyword>
<evidence type="ECO:0000259" key="3">
    <source>
        <dbReference type="Pfam" id="PF26585"/>
    </source>
</evidence>
<organism evidence="4 5">
    <name type="scientific">Petromyzon marinus</name>
    <name type="common">Sea lamprey</name>
    <dbReference type="NCBI Taxonomy" id="7757"/>
    <lineage>
        <taxon>Eukaryota</taxon>
        <taxon>Metazoa</taxon>
        <taxon>Chordata</taxon>
        <taxon>Craniata</taxon>
        <taxon>Vertebrata</taxon>
        <taxon>Cyclostomata</taxon>
        <taxon>Hyperoartia</taxon>
        <taxon>Petromyzontiformes</taxon>
        <taxon>Petromyzontidae</taxon>
        <taxon>Petromyzon</taxon>
    </lineage>
</organism>
<accession>A0AAJ7U9Y2</accession>
<dbReference type="KEGG" id="pmrn:116954730"/>
<name>A0AAJ7U9Y2_PETMA</name>
<dbReference type="InterPro" id="IPR059001">
    <property type="entry name" value="STX17_N"/>
</dbReference>
<keyword evidence="2" id="KW-0812">Transmembrane</keyword>
<dbReference type="Proteomes" id="UP001318040">
    <property type="component" value="Chromosome 56"/>
</dbReference>
<feature type="compositionally biased region" description="Gly residues" evidence="1">
    <location>
        <begin position="157"/>
        <end position="170"/>
    </location>
</feature>
<dbReference type="AlphaFoldDB" id="A0AAJ7U9Y2"/>
<feature type="region of interest" description="Disordered" evidence="1">
    <location>
        <begin position="203"/>
        <end position="253"/>
    </location>
</feature>
<feature type="transmembrane region" description="Helical" evidence="2">
    <location>
        <begin position="308"/>
        <end position="331"/>
    </location>
</feature>
<feature type="domain" description="STX17-like N-terminal" evidence="3">
    <location>
        <begin position="18"/>
        <end position="69"/>
    </location>
</feature>
<keyword evidence="2" id="KW-0472">Membrane</keyword>
<keyword evidence="2" id="KW-1133">Transmembrane helix</keyword>
<gene>
    <name evidence="5" type="primary">STX17</name>
</gene>
<feature type="compositionally biased region" description="Gly residues" evidence="1">
    <location>
        <begin position="285"/>
        <end position="297"/>
    </location>
</feature>
<feature type="transmembrane region" description="Helical" evidence="2">
    <location>
        <begin position="337"/>
        <end position="357"/>
    </location>
</feature>
<reference evidence="5" key="1">
    <citation type="submission" date="2025-08" db="UniProtKB">
        <authorList>
            <consortium name="RefSeq"/>
        </authorList>
    </citation>
    <scope>IDENTIFICATION</scope>
    <source>
        <tissue evidence="5">Sperm</tissue>
    </source>
</reference>
<protein>
    <submittedName>
        <fullName evidence="5">Syntaxin-17 isoform X1</fullName>
    </submittedName>
</protein>
<sequence length="375" mass="40959">MAAECPAPSPPPSVPFPRLEPLLQKFVKVAIPTDAQRLDKHRLNVERLCRQCEWDRLHQEQVNARRTVQVRTPRRCRRPRSIHRWWKGASTIPGVWSPLPRRPDVLEEQLLMNVREVEKLRELVVPGDGLVFERTVRPARREAGLTVTLLLALGGGGAPGSRGAGSGAEGGQQLPSAGDRMFTSCPSPGEFAGYAERRRFSSSAAAEELGPQSLPVEFKENPVSKFEAGPREEGDAPRLPLPERPRGHAASESWTTLRLDLEELLELLHDKQVRLPSGILRRRAGGGGGTEGTGRPGRSGEGDSVRDLAMVAAWPMAGALIGGVVAGPLGFLTGLKVAAIAAAISGSLIGFTGGTIIQKWKERRRERRQEREKRD</sequence>
<evidence type="ECO:0000313" key="4">
    <source>
        <dbReference type="Proteomes" id="UP001318040"/>
    </source>
</evidence>
<evidence type="ECO:0000256" key="1">
    <source>
        <dbReference type="SAM" id="MobiDB-lite"/>
    </source>
</evidence>
<proteinExistence type="predicted"/>
<evidence type="ECO:0000313" key="5">
    <source>
        <dbReference type="RefSeq" id="XP_032831376.1"/>
    </source>
</evidence>
<feature type="compositionally biased region" description="Basic and acidic residues" evidence="1">
    <location>
        <begin position="217"/>
        <end position="246"/>
    </location>
</feature>
<feature type="region of interest" description="Disordered" evidence="1">
    <location>
        <begin position="280"/>
        <end position="303"/>
    </location>
</feature>
<dbReference type="Pfam" id="PF26585">
    <property type="entry name" value="STX17_N"/>
    <property type="match status" value="1"/>
</dbReference>